<evidence type="ECO:0000313" key="2">
    <source>
        <dbReference type="Proteomes" id="UP000182961"/>
    </source>
</evidence>
<sequence>MLLPRFFLDFNFLKPLLSQKLYNKKQIKFSQKIAKKEGKL</sequence>
<accession>A0A1I4R982</accession>
<keyword evidence="2" id="KW-1185">Reference proteome</keyword>
<protein>
    <submittedName>
        <fullName evidence="1">Uncharacterized protein</fullName>
    </submittedName>
</protein>
<evidence type="ECO:0000313" key="1">
    <source>
        <dbReference type="EMBL" id="SFM48769.1"/>
    </source>
</evidence>
<dbReference type="Proteomes" id="UP000182961">
    <property type="component" value="Unassembled WGS sequence"/>
</dbReference>
<reference evidence="2" key="1">
    <citation type="submission" date="2016-10" db="EMBL/GenBank/DDBJ databases">
        <authorList>
            <person name="Varghese N."/>
            <person name="Submissions S."/>
        </authorList>
    </citation>
    <scope>NUCLEOTIDE SEQUENCE [LARGE SCALE GENOMIC DNA]</scope>
    <source>
        <strain evidence="2">DSM 4002</strain>
    </source>
</reference>
<dbReference type="AlphaFoldDB" id="A0A1I4R982"/>
<gene>
    <name evidence="1" type="ORF">SAMN05444143_101254</name>
</gene>
<name>A0A1I4R982_9FLAO</name>
<dbReference type="EMBL" id="FOUT01000001">
    <property type="protein sequence ID" value="SFM48769.1"/>
    <property type="molecule type" value="Genomic_DNA"/>
</dbReference>
<proteinExistence type="predicted"/>
<organism evidence="1 2">
    <name type="scientific">Flavobacterium succinicans</name>
    <dbReference type="NCBI Taxonomy" id="29536"/>
    <lineage>
        <taxon>Bacteria</taxon>
        <taxon>Pseudomonadati</taxon>
        <taxon>Bacteroidota</taxon>
        <taxon>Flavobacteriia</taxon>
        <taxon>Flavobacteriales</taxon>
        <taxon>Flavobacteriaceae</taxon>
        <taxon>Flavobacterium</taxon>
    </lineage>
</organism>